<name>A0A0A5GD50_9BACI</name>
<organism evidence="2 3">
    <name type="scientific">Pontibacillus marinus BH030004 = DSM 16465</name>
    <dbReference type="NCBI Taxonomy" id="1385511"/>
    <lineage>
        <taxon>Bacteria</taxon>
        <taxon>Bacillati</taxon>
        <taxon>Bacillota</taxon>
        <taxon>Bacilli</taxon>
        <taxon>Bacillales</taxon>
        <taxon>Bacillaceae</taxon>
        <taxon>Pontibacillus</taxon>
    </lineage>
</organism>
<proteinExistence type="predicted"/>
<sequence length="62" mass="6996">MGEPTGRKVFMRVMFLVFFLIILTGIALFIAYGAYGDKQTLEATMVNGTTCKVSYYFNELTI</sequence>
<accession>A0A0A5GD50</accession>
<gene>
    <name evidence="2" type="ORF">N783_03270</name>
</gene>
<feature type="transmembrane region" description="Helical" evidence="1">
    <location>
        <begin position="12"/>
        <end position="35"/>
    </location>
</feature>
<keyword evidence="3" id="KW-1185">Reference proteome</keyword>
<dbReference type="Proteomes" id="UP000030403">
    <property type="component" value="Unassembled WGS sequence"/>
</dbReference>
<dbReference type="EMBL" id="AVPF01000011">
    <property type="protein sequence ID" value="KGX89939.1"/>
    <property type="molecule type" value="Genomic_DNA"/>
</dbReference>
<reference evidence="2 3" key="1">
    <citation type="submission" date="2013-08" db="EMBL/GenBank/DDBJ databases">
        <authorList>
            <person name="Huang J."/>
            <person name="Wang G."/>
        </authorList>
    </citation>
    <scope>NUCLEOTIDE SEQUENCE [LARGE SCALE GENOMIC DNA]</scope>
    <source>
        <strain evidence="2 3">BH030004</strain>
    </source>
</reference>
<dbReference type="RefSeq" id="WP_027446406.1">
    <property type="nucleotide sequence ID" value="NZ_AULJ01000034.1"/>
</dbReference>
<dbReference type="STRING" id="1385511.GCA_000425225_02743"/>
<keyword evidence="1" id="KW-1133">Transmembrane helix</keyword>
<protein>
    <submittedName>
        <fullName evidence="2">Uncharacterized protein</fullName>
    </submittedName>
</protein>
<keyword evidence="1" id="KW-0812">Transmembrane</keyword>
<dbReference type="AlphaFoldDB" id="A0A0A5GD50"/>
<comment type="caution">
    <text evidence="2">The sequence shown here is derived from an EMBL/GenBank/DDBJ whole genome shotgun (WGS) entry which is preliminary data.</text>
</comment>
<keyword evidence="1" id="KW-0472">Membrane</keyword>
<evidence type="ECO:0000256" key="1">
    <source>
        <dbReference type="SAM" id="Phobius"/>
    </source>
</evidence>
<evidence type="ECO:0000313" key="2">
    <source>
        <dbReference type="EMBL" id="KGX89939.1"/>
    </source>
</evidence>
<evidence type="ECO:0000313" key="3">
    <source>
        <dbReference type="Proteomes" id="UP000030403"/>
    </source>
</evidence>